<dbReference type="CDD" id="cd06223">
    <property type="entry name" value="PRTases_typeI"/>
    <property type="match status" value="1"/>
</dbReference>
<gene>
    <name evidence="2" type="ORF">ACK2TP_14085</name>
</gene>
<dbReference type="InterPro" id="IPR029057">
    <property type="entry name" value="PRTase-like"/>
</dbReference>
<name>A0ABW9KM72_9BACT</name>
<dbReference type="Gene3D" id="3.30.700.20">
    <property type="entry name" value="Hypothetical protein ph0010, domain 1"/>
    <property type="match status" value="1"/>
</dbReference>
<organism evidence="2 3">
    <name type="scientific">Terriglobus aquaticus</name>
    <dbReference type="NCBI Taxonomy" id="940139"/>
    <lineage>
        <taxon>Bacteria</taxon>
        <taxon>Pseudomonadati</taxon>
        <taxon>Acidobacteriota</taxon>
        <taxon>Terriglobia</taxon>
        <taxon>Terriglobales</taxon>
        <taxon>Acidobacteriaceae</taxon>
        <taxon>Terriglobus</taxon>
    </lineage>
</organism>
<protein>
    <recommendedName>
        <fullName evidence="4">Orotate phosphoribosyltransferase</fullName>
    </recommendedName>
</protein>
<evidence type="ECO:0008006" key="4">
    <source>
        <dbReference type="Google" id="ProtNLM"/>
    </source>
</evidence>
<comment type="caution">
    <text evidence="2">The sequence shown here is derived from an EMBL/GenBank/DDBJ whole genome shotgun (WGS) entry which is preliminary data.</text>
</comment>
<proteinExistence type="predicted"/>
<reference evidence="2 3" key="1">
    <citation type="submission" date="2024-12" db="EMBL/GenBank/DDBJ databases">
        <authorList>
            <person name="Lee Y."/>
        </authorList>
    </citation>
    <scope>NUCLEOTIDE SEQUENCE [LARGE SCALE GENOMIC DNA]</scope>
    <source>
        <strain evidence="2 3">03SUJ4</strain>
    </source>
</reference>
<dbReference type="Gene3D" id="3.40.50.2020">
    <property type="match status" value="1"/>
</dbReference>
<dbReference type="RefSeq" id="WP_263414923.1">
    <property type="nucleotide sequence ID" value="NZ_BAABBH010000001.1"/>
</dbReference>
<dbReference type="InterPro" id="IPR036071">
    <property type="entry name" value="AMMECR1_dom_sf"/>
</dbReference>
<dbReference type="SUPFAM" id="SSF143447">
    <property type="entry name" value="AMMECR1-like"/>
    <property type="match status" value="1"/>
</dbReference>
<dbReference type="Proteomes" id="UP001634747">
    <property type="component" value="Unassembled WGS sequence"/>
</dbReference>
<evidence type="ECO:0000313" key="2">
    <source>
        <dbReference type="EMBL" id="MFN2976896.1"/>
    </source>
</evidence>
<dbReference type="SUPFAM" id="SSF53271">
    <property type="entry name" value="PRTase-like"/>
    <property type="match status" value="1"/>
</dbReference>
<dbReference type="InterPro" id="IPR027485">
    <property type="entry name" value="AMMECR1_N"/>
</dbReference>
<sequence>MLMLKQMLDMTDEDLRIRLLHFVRASGVKFQSRRAVERMGWAGAPQPSVAKFYCVKQGQTVLSREPMLWDMRAPLFEDEALCCCSILLWRRACKYDPQWVGGPETSSLPITAGILAVNRAAGVRPLYGFYLRKQRKPDGLRRLLEGAAPPRGSRVLLVDDILNRGISKQKVLRYCEANGLTPAALLVLLDTEGQGRRRMLPVCPVESLLNRREVMNGRSALQESAVESVGQGPAVRGSGRREAMARQEDVAVMRREDVELVRLARDTVAFAALSHGAKIPTLREDGRGSSGYLPFLGRYLEERRPVFVRISKREYREGRYWNRNRGCQAAGLFRSEYSTVAEMTMESAAASATRARRIGPGRGPFHKPVWPEELGSLSVFLYVVEAFVPTMAKSAVDLMAEGHDVQRWGLVAEFQGRRGVVCGGLNTVTDIPRQVEVALWKMRAPGEQEPVSVEDVTFTRMRGRWLWDPCRPKDEYF</sequence>
<evidence type="ECO:0000313" key="3">
    <source>
        <dbReference type="Proteomes" id="UP001634747"/>
    </source>
</evidence>
<keyword evidence="3" id="KW-1185">Reference proteome</keyword>
<evidence type="ECO:0000256" key="1">
    <source>
        <dbReference type="SAM" id="MobiDB-lite"/>
    </source>
</evidence>
<dbReference type="InterPro" id="IPR000836">
    <property type="entry name" value="PRTase_dom"/>
</dbReference>
<feature type="region of interest" description="Disordered" evidence="1">
    <location>
        <begin position="222"/>
        <end position="241"/>
    </location>
</feature>
<accession>A0ABW9KM72</accession>
<dbReference type="EMBL" id="JBJYXY010000001">
    <property type="protein sequence ID" value="MFN2976896.1"/>
    <property type="molecule type" value="Genomic_DNA"/>
</dbReference>